<evidence type="ECO:0000256" key="3">
    <source>
        <dbReference type="ARBA" id="ARBA00022833"/>
    </source>
</evidence>
<sequence>MASSGSDREHLIEIDEKFCECSICLQQYKEPKLLPCLHRYCSDCLKKLIERSQGASTISYPECRDDFKIPKGGIADFKTDYYMKNIIEYIQLQKSLENKQMRHCCNNLKKVKVTAYCFKCKDFLCQECYKIHLTKKMMKDHKQHTFSFDDIKSKNLTLEKLSLLKEAPRCKSHPEDLCRLCCRTCNNMPICVNCTYGSHEDHNIKEVPMLAAQEREALRVQLSNLGQSRERIYEMAETVDRVRKELVSDVKKKKETFKTKHEWNIKKIKTEMRNMEESNKIKEAEIEKVKEKDLMEKRKQMEKEISEVKSKYDNICDEIMNDSKMKLSNLKQQHEKDLDESKQRASNLESDLNQFITAIEERLDEMLEKLYEISQKIDSTTKRFENLTATASFILETKNYWTTVQCIPDIQTAIGPLNADMKIAFPELERMSCVYIWAQIKENEDSPVSIDGIETTSWWTDSITGSNNGSIFIAGWDGDCDVSRICHINITGDVLRQMAIKSSQPFDRYCAFLSRHKVATICTPHEIGVYDVRDETYVSKKISDIISIWLPCFKVKCVATDPVHNHILVTWGGMFVHVLDHHLHFLHTLTLPRMIGWVNNMTVNEGNLIVCSDFKKAAYVVTMERFESKLLHELPKPGLGKDDWKPIGVCTSRSGYIYLLWQRKEDAETNVCLVQYCPFNYQLLIEKMVDRNSYCLTTVEINKTEKLLIATSLSKQLFVYDLRSLCIL</sequence>
<dbReference type="AlphaFoldDB" id="A0A9Q1BTY3"/>
<evidence type="ECO:0000259" key="6">
    <source>
        <dbReference type="PROSITE" id="PS50089"/>
    </source>
</evidence>
<dbReference type="InterPro" id="IPR017907">
    <property type="entry name" value="Znf_RING_CS"/>
</dbReference>
<proteinExistence type="predicted"/>
<dbReference type="Gene3D" id="2.120.10.30">
    <property type="entry name" value="TolB, C-terminal domain"/>
    <property type="match status" value="1"/>
</dbReference>
<reference evidence="8" key="1">
    <citation type="submission" date="2021-10" db="EMBL/GenBank/DDBJ databases">
        <title>Tropical sea cucumber genome reveals ecological adaptation and Cuvierian tubules defense mechanism.</title>
        <authorList>
            <person name="Chen T."/>
        </authorList>
    </citation>
    <scope>NUCLEOTIDE SEQUENCE</scope>
    <source>
        <strain evidence="8">Nanhai2018</strain>
        <tissue evidence="8">Muscle</tissue>
    </source>
</reference>
<evidence type="ECO:0000259" key="7">
    <source>
        <dbReference type="PROSITE" id="PS50119"/>
    </source>
</evidence>
<evidence type="ECO:0000256" key="4">
    <source>
        <dbReference type="PROSITE-ProRule" id="PRU00024"/>
    </source>
</evidence>
<evidence type="ECO:0000313" key="8">
    <source>
        <dbReference type="EMBL" id="KAJ8032618.1"/>
    </source>
</evidence>
<evidence type="ECO:0000256" key="1">
    <source>
        <dbReference type="ARBA" id="ARBA00022723"/>
    </source>
</evidence>
<dbReference type="InterPro" id="IPR001841">
    <property type="entry name" value="Znf_RING"/>
</dbReference>
<dbReference type="SUPFAM" id="SSF57845">
    <property type="entry name" value="B-box zinc-binding domain"/>
    <property type="match status" value="1"/>
</dbReference>
<feature type="domain" description="RING-type" evidence="6">
    <location>
        <begin position="21"/>
        <end position="64"/>
    </location>
</feature>
<comment type="caution">
    <text evidence="8">The sequence shown here is derived from an EMBL/GenBank/DDBJ whole genome shotgun (WGS) entry which is preliminary data.</text>
</comment>
<keyword evidence="1" id="KW-0479">Metal-binding</keyword>
<dbReference type="Pfam" id="PF00097">
    <property type="entry name" value="zf-C3HC4"/>
    <property type="match status" value="1"/>
</dbReference>
<dbReference type="Gene3D" id="3.30.160.60">
    <property type="entry name" value="Classic Zinc Finger"/>
    <property type="match status" value="1"/>
</dbReference>
<evidence type="ECO:0000256" key="2">
    <source>
        <dbReference type="ARBA" id="ARBA00022771"/>
    </source>
</evidence>
<dbReference type="EMBL" id="JAIZAY010000012">
    <property type="protein sequence ID" value="KAJ8032618.1"/>
    <property type="molecule type" value="Genomic_DNA"/>
</dbReference>
<keyword evidence="2 4" id="KW-0863">Zinc-finger</keyword>
<evidence type="ECO:0000256" key="5">
    <source>
        <dbReference type="SAM" id="Coils"/>
    </source>
</evidence>
<dbReference type="PROSITE" id="PS50089">
    <property type="entry name" value="ZF_RING_2"/>
    <property type="match status" value="1"/>
</dbReference>
<dbReference type="PROSITE" id="PS50119">
    <property type="entry name" value="ZF_BBOX"/>
    <property type="match status" value="1"/>
</dbReference>
<dbReference type="Gene3D" id="3.30.40.10">
    <property type="entry name" value="Zinc/RING finger domain, C3HC4 (zinc finger)"/>
    <property type="match status" value="1"/>
</dbReference>
<dbReference type="InterPro" id="IPR018957">
    <property type="entry name" value="Znf_C3HC4_RING-type"/>
</dbReference>
<accession>A0A9Q1BTY3</accession>
<dbReference type="InterPro" id="IPR047153">
    <property type="entry name" value="TRIM45/56/19-like"/>
</dbReference>
<feature type="domain" description="B box-type" evidence="7">
    <location>
        <begin position="99"/>
        <end position="146"/>
    </location>
</feature>
<keyword evidence="5" id="KW-0175">Coiled coil</keyword>
<gene>
    <name evidence="8" type="ORF">HOLleu_26185</name>
</gene>
<dbReference type="SUPFAM" id="SSF57850">
    <property type="entry name" value="RING/U-box"/>
    <property type="match status" value="1"/>
</dbReference>
<dbReference type="SMART" id="SM00184">
    <property type="entry name" value="RING"/>
    <property type="match status" value="1"/>
</dbReference>
<evidence type="ECO:0000313" key="9">
    <source>
        <dbReference type="Proteomes" id="UP001152320"/>
    </source>
</evidence>
<dbReference type="GO" id="GO:0008270">
    <property type="term" value="F:zinc ion binding"/>
    <property type="evidence" value="ECO:0007669"/>
    <property type="project" value="UniProtKB-KW"/>
</dbReference>
<dbReference type="CDD" id="cd16579">
    <property type="entry name" value="RING-HC_PML_C-V"/>
    <property type="match status" value="1"/>
</dbReference>
<keyword evidence="9" id="KW-1185">Reference proteome</keyword>
<dbReference type="InterPro" id="IPR011044">
    <property type="entry name" value="Quino_amine_DH_bsu"/>
</dbReference>
<protein>
    <submittedName>
        <fullName evidence="8">E3 ubiquitin-protein ligase TRIM56</fullName>
    </submittedName>
</protein>
<name>A0A9Q1BTY3_HOLLE</name>
<dbReference type="PROSITE" id="PS00518">
    <property type="entry name" value="ZF_RING_1"/>
    <property type="match status" value="1"/>
</dbReference>
<feature type="coiled-coil region" evidence="5">
    <location>
        <begin position="258"/>
        <end position="376"/>
    </location>
</feature>
<organism evidence="8 9">
    <name type="scientific">Holothuria leucospilota</name>
    <name type="common">Black long sea cucumber</name>
    <name type="synonym">Mertensiothuria leucospilota</name>
    <dbReference type="NCBI Taxonomy" id="206669"/>
    <lineage>
        <taxon>Eukaryota</taxon>
        <taxon>Metazoa</taxon>
        <taxon>Echinodermata</taxon>
        <taxon>Eleutherozoa</taxon>
        <taxon>Echinozoa</taxon>
        <taxon>Holothuroidea</taxon>
        <taxon>Aspidochirotacea</taxon>
        <taxon>Aspidochirotida</taxon>
        <taxon>Holothuriidae</taxon>
        <taxon>Holothuria</taxon>
    </lineage>
</organism>
<dbReference type="PANTHER" id="PTHR25462:SF296">
    <property type="entry name" value="MEIOTIC P26, ISOFORM F"/>
    <property type="match status" value="1"/>
</dbReference>
<dbReference type="InterPro" id="IPR013083">
    <property type="entry name" value="Znf_RING/FYVE/PHD"/>
</dbReference>
<dbReference type="InterPro" id="IPR000315">
    <property type="entry name" value="Znf_B-box"/>
</dbReference>
<dbReference type="PANTHER" id="PTHR25462">
    <property type="entry name" value="BONUS, ISOFORM C-RELATED"/>
    <property type="match status" value="1"/>
</dbReference>
<dbReference type="Proteomes" id="UP001152320">
    <property type="component" value="Chromosome 12"/>
</dbReference>
<dbReference type="SUPFAM" id="SSF50969">
    <property type="entry name" value="YVTN repeat-like/Quinoprotein amine dehydrogenase"/>
    <property type="match status" value="1"/>
</dbReference>
<keyword evidence="3" id="KW-0862">Zinc</keyword>
<dbReference type="InterPro" id="IPR011042">
    <property type="entry name" value="6-blade_b-propeller_TolB-like"/>
</dbReference>